<evidence type="ECO:0000256" key="1">
    <source>
        <dbReference type="SAM" id="Phobius"/>
    </source>
</evidence>
<keyword evidence="1" id="KW-0812">Transmembrane</keyword>
<organism evidence="2 3">
    <name type="scientific">Deinococcus psychrotolerans</name>
    <dbReference type="NCBI Taxonomy" id="2489213"/>
    <lineage>
        <taxon>Bacteria</taxon>
        <taxon>Thermotogati</taxon>
        <taxon>Deinococcota</taxon>
        <taxon>Deinococci</taxon>
        <taxon>Deinococcales</taxon>
        <taxon>Deinococcaceae</taxon>
        <taxon>Deinococcus</taxon>
    </lineage>
</organism>
<proteinExistence type="predicted"/>
<gene>
    <name evidence="2" type="ORF">EHF33_10545</name>
</gene>
<name>A0A3G8YE45_9DEIO</name>
<evidence type="ECO:0000313" key="3">
    <source>
        <dbReference type="Proteomes" id="UP000276417"/>
    </source>
</evidence>
<keyword evidence="1" id="KW-0472">Membrane</keyword>
<keyword evidence="3" id="KW-1185">Reference proteome</keyword>
<reference evidence="2 3" key="1">
    <citation type="submission" date="2018-11" db="EMBL/GenBank/DDBJ databases">
        <title>Deinococcus shelandsis sp. nov., isolated from South Shetland Islands soil of Antarctica.</title>
        <authorList>
            <person name="Tian J."/>
        </authorList>
    </citation>
    <scope>NUCLEOTIDE SEQUENCE [LARGE SCALE GENOMIC DNA]</scope>
    <source>
        <strain evidence="2 3">S14-83T</strain>
    </source>
</reference>
<sequence>MPRESQALYDLKIVSCTVGKGLARIVGSLAIATSIGGLFLVPGLFFWFFAVPGGLSTLNWEPHPGQLIYYTIPYCARVPNPSIKAFVEYSYVVGTQKYIGRDIAGTTFYLTWTGDNCGTSLLSQYVAEARLNKGGIQVFVDPKNPQKAVLFRGVKIPTSLENYLPFLLSGVIAYWPTLLIAGWMENMRAANAKRKERFLRRSDRN</sequence>
<dbReference type="Proteomes" id="UP000276417">
    <property type="component" value="Chromosome 1"/>
</dbReference>
<keyword evidence="1" id="KW-1133">Transmembrane helix</keyword>
<dbReference type="KEGG" id="dph:EHF33_10545"/>
<dbReference type="AlphaFoldDB" id="A0A3G8YE45"/>
<dbReference type="EMBL" id="CP034183">
    <property type="protein sequence ID" value="AZI43120.1"/>
    <property type="molecule type" value="Genomic_DNA"/>
</dbReference>
<protein>
    <submittedName>
        <fullName evidence="2">DUF3592 domain-containing protein</fullName>
    </submittedName>
</protein>
<evidence type="ECO:0000313" key="2">
    <source>
        <dbReference type="EMBL" id="AZI43120.1"/>
    </source>
</evidence>
<dbReference type="RefSeq" id="WP_124871046.1">
    <property type="nucleotide sequence ID" value="NZ_CP034183.1"/>
</dbReference>
<accession>A0A3G8YE45</accession>
<feature type="transmembrane region" description="Helical" evidence="1">
    <location>
        <begin position="21"/>
        <end position="50"/>
    </location>
</feature>
<feature type="transmembrane region" description="Helical" evidence="1">
    <location>
        <begin position="163"/>
        <end position="184"/>
    </location>
</feature>